<dbReference type="HAMAP" id="MF_00123">
    <property type="entry name" value="Arg_tRNA_synth"/>
    <property type="match status" value="1"/>
</dbReference>
<dbReference type="Gene3D" id="1.10.730.10">
    <property type="entry name" value="Isoleucyl-tRNA Synthetase, Domain 1"/>
    <property type="match status" value="1"/>
</dbReference>
<dbReference type="SMART" id="SM00836">
    <property type="entry name" value="DALR_1"/>
    <property type="match status" value="1"/>
</dbReference>
<feature type="domain" description="DALR anticodon binding" evidence="10">
    <location>
        <begin position="605"/>
        <end position="719"/>
    </location>
</feature>
<dbReference type="PANTHER" id="PTHR11956">
    <property type="entry name" value="ARGINYL-TRNA SYNTHETASE"/>
    <property type="match status" value="1"/>
</dbReference>
<dbReference type="GO" id="GO:0004814">
    <property type="term" value="F:arginine-tRNA ligase activity"/>
    <property type="evidence" value="ECO:0007669"/>
    <property type="project" value="UniProtKB-UniRule"/>
</dbReference>
<dbReference type="SUPFAM" id="SSF55190">
    <property type="entry name" value="Arginyl-tRNA synthetase (ArgRS), N-terminal 'additional' domain"/>
    <property type="match status" value="1"/>
</dbReference>
<feature type="short sequence motif" description="'HIGH' region" evidence="8">
    <location>
        <begin position="149"/>
        <end position="159"/>
    </location>
</feature>
<evidence type="ECO:0000256" key="5">
    <source>
        <dbReference type="ARBA" id="ARBA00022917"/>
    </source>
</evidence>
<keyword evidence="6 8" id="KW-0030">Aminoacyl-tRNA synthetase</keyword>
<organism evidence="11">
    <name type="scientific">Thermomicrobium roseum</name>
    <dbReference type="NCBI Taxonomy" id="500"/>
    <lineage>
        <taxon>Bacteria</taxon>
        <taxon>Pseudomonadati</taxon>
        <taxon>Thermomicrobiota</taxon>
        <taxon>Thermomicrobia</taxon>
        <taxon>Thermomicrobiales</taxon>
        <taxon>Thermomicrobiaceae</taxon>
        <taxon>Thermomicrobium</taxon>
    </lineage>
</organism>
<dbReference type="Gene3D" id="3.30.1360.70">
    <property type="entry name" value="Arginyl tRNA synthetase N-terminal domain"/>
    <property type="match status" value="1"/>
</dbReference>
<keyword evidence="4 8" id="KW-0067">ATP-binding</keyword>
<evidence type="ECO:0000256" key="6">
    <source>
        <dbReference type="ARBA" id="ARBA00023146"/>
    </source>
</evidence>
<gene>
    <name evidence="8 11" type="primary">argS</name>
    <name evidence="11" type="ORF">ENP47_05455</name>
</gene>
<dbReference type="InterPro" id="IPR009080">
    <property type="entry name" value="tRNAsynth_Ia_anticodon-bd"/>
</dbReference>
<comment type="subcellular location">
    <subcellularLocation>
        <location evidence="8">Cytoplasm</location>
    </subcellularLocation>
</comment>
<dbReference type="EC" id="6.1.1.19" evidence="8"/>
<dbReference type="SUPFAM" id="SSF52374">
    <property type="entry name" value="Nucleotidylyl transferase"/>
    <property type="match status" value="2"/>
</dbReference>
<dbReference type="EMBL" id="DSJL01000010">
    <property type="protein sequence ID" value="HEF65027.1"/>
    <property type="molecule type" value="Genomic_DNA"/>
</dbReference>
<dbReference type="InterPro" id="IPR036695">
    <property type="entry name" value="Arg-tRNA-synth_N_sf"/>
</dbReference>
<comment type="similarity">
    <text evidence="1 8 9">Belongs to the class-I aminoacyl-tRNA synthetase family.</text>
</comment>
<dbReference type="PANTHER" id="PTHR11956:SF5">
    <property type="entry name" value="ARGININE--TRNA LIGASE, CYTOPLASMIC"/>
    <property type="match status" value="1"/>
</dbReference>
<keyword evidence="2 8" id="KW-0436">Ligase</keyword>
<proteinExistence type="inferred from homology"/>
<dbReference type="GO" id="GO:0006420">
    <property type="term" value="P:arginyl-tRNA aminoacylation"/>
    <property type="evidence" value="ECO:0007669"/>
    <property type="project" value="UniProtKB-UniRule"/>
</dbReference>
<comment type="caution">
    <text evidence="11">The sequence shown here is derived from an EMBL/GenBank/DDBJ whole genome shotgun (WGS) entry which is preliminary data.</text>
</comment>
<dbReference type="AlphaFoldDB" id="A0A7C1FSV5"/>
<dbReference type="SUPFAM" id="SSF47323">
    <property type="entry name" value="Anticodon-binding domain of a subclass of class I aminoacyl-tRNA synthetases"/>
    <property type="match status" value="1"/>
</dbReference>
<keyword evidence="5 8" id="KW-0648">Protein biosynthesis</keyword>
<reference evidence="11" key="1">
    <citation type="journal article" date="2020" name="mSystems">
        <title>Genome- and Community-Level Interaction Insights into Carbon Utilization and Element Cycling Functions of Hydrothermarchaeota in Hydrothermal Sediment.</title>
        <authorList>
            <person name="Zhou Z."/>
            <person name="Liu Y."/>
            <person name="Xu W."/>
            <person name="Pan J."/>
            <person name="Luo Z.H."/>
            <person name="Li M."/>
        </authorList>
    </citation>
    <scope>NUCLEOTIDE SEQUENCE [LARGE SCALE GENOMIC DNA]</scope>
    <source>
        <strain evidence="11">SpSt-222</strain>
    </source>
</reference>
<evidence type="ECO:0000256" key="4">
    <source>
        <dbReference type="ARBA" id="ARBA00022840"/>
    </source>
</evidence>
<dbReference type="GO" id="GO:0005737">
    <property type="term" value="C:cytoplasm"/>
    <property type="evidence" value="ECO:0007669"/>
    <property type="project" value="UniProtKB-SubCell"/>
</dbReference>
<dbReference type="Pfam" id="PF05746">
    <property type="entry name" value="DALR_1"/>
    <property type="match status" value="1"/>
</dbReference>
<dbReference type="CDD" id="cd07956">
    <property type="entry name" value="Anticodon_Ia_Arg"/>
    <property type="match status" value="1"/>
</dbReference>
<evidence type="ECO:0000256" key="7">
    <source>
        <dbReference type="ARBA" id="ARBA00049339"/>
    </source>
</evidence>
<evidence type="ECO:0000256" key="8">
    <source>
        <dbReference type="HAMAP-Rule" id="MF_00123"/>
    </source>
</evidence>
<dbReference type="Gene3D" id="3.40.50.620">
    <property type="entry name" value="HUPs"/>
    <property type="match status" value="2"/>
</dbReference>
<dbReference type="InterPro" id="IPR035684">
    <property type="entry name" value="ArgRS_core"/>
</dbReference>
<evidence type="ECO:0000256" key="9">
    <source>
        <dbReference type="RuleBase" id="RU363038"/>
    </source>
</evidence>
<dbReference type="NCBIfam" id="TIGR00456">
    <property type="entry name" value="argS"/>
    <property type="match status" value="1"/>
</dbReference>
<name>A0A7C1FSV5_THERO</name>
<dbReference type="Pfam" id="PF00750">
    <property type="entry name" value="tRNA-synt_1d"/>
    <property type="match status" value="2"/>
</dbReference>
<dbReference type="InterPro" id="IPR014729">
    <property type="entry name" value="Rossmann-like_a/b/a_fold"/>
</dbReference>
<evidence type="ECO:0000256" key="2">
    <source>
        <dbReference type="ARBA" id="ARBA00022598"/>
    </source>
</evidence>
<dbReference type="InterPro" id="IPR001278">
    <property type="entry name" value="Arg-tRNA-ligase"/>
</dbReference>
<evidence type="ECO:0000259" key="10">
    <source>
        <dbReference type="SMART" id="SM00836"/>
    </source>
</evidence>
<sequence>MFKREAERAAELINTALEALGYGRRALEMRPIPFPGVWGTSTTVCYQIANEQLAEELEAATVGLSKKEAKRLVQERVRERAQAIAEELATWLSARGDFARVEAVNGYLNIVYDTARFANEVLRAVLAAGPDYGRGAPRGERVMVEYSQPNTHKAFHVGHLRNVCLGNALSRILRFAGFDVLEANYIGDIGLHVIKCLWCYLRFHRGEEPPREQRGRWLGEIYAEADRRLSYRQDVVELLNELAQADPVFVQAIDRMLKELWREHKVGEDIAYLLGQIAHGREIKPDAFYDEQTIVKFWPIVGRQLEHELAEARAAAEQDREDKTIQRVRQLEEWYERWRRLAATLDWWPHVPQWEREVRETFQRWERKDPEFVQLWEETRAWSMEEFYRIYDELDVHFDVWFFESEVEEEGRQIVRELLERGIAEISDGLPVVKIDEKLGLEKETYRTLPILRSDGTTLYSTKDLALTKRKFEQYHVDRAIWVVDVRQTLYLQQIFKVMELWGFQQASKCYHLAYETVMLPSGAMSSRLGNVVLYEDVARQVLERALEIIEEKNPSLPPDTKAAVARQVGLGSLKYGMLSRDNNRVIVFDIEEALSFEGHAAPYIQYAHARACRILEKVDALPEGPYALEDLTREEIDLIEQIALFPDEVQRAADEYKPLVIANFVYELAKRFNEFYRVCPVLQAPEPQRSARLAMVAAVRQTLANGLALLGIAAPEVM</sequence>
<keyword evidence="3 8" id="KW-0547">Nucleotide-binding</keyword>
<comment type="catalytic activity">
    <reaction evidence="7 8">
        <text>tRNA(Arg) + L-arginine + ATP = L-arginyl-tRNA(Arg) + AMP + diphosphate</text>
        <dbReference type="Rhea" id="RHEA:20301"/>
        <dbReference type="Rhea" id="RHEA-COMP:9658"/>
        <dbReference type="Rhea" id="RHEA-COMP:9673"/>
        <dbReference type="ChEBI" id="CHEBI:30616"/>
        <dbReference type="ChEBI" id="CHEBI:32682"/>
        <dbReference type="ChEBI" id="CHEBI:33019"/>
        <dbReference type="ChEBI" id="CHEBI:78442"/>
        <dbReference type="ChEBI" id="CHEBI:78513"/>
        <dbReference type="ChEBI" id="CHEBI:456215"/>
        <dbReference type="EC" id="6.1.1.19"/>
    </reaction>
</comment>
<dbReference type="InterPro" id="IPR008909">
    <property type="entry name" value="DALR_anticod-bd"/>
</dbReference>
<evidence type="ECO:0000256" key="3">
    <source>
        <dbReference type="ARBA" id="ARBA00022741"/>
    </source>
</evidence>
<dbReference type="GO" id="GO:0005524">
    <property type="term" value="F:ATP binding"/>
    <property type="evidence" value="ECO:0007669"/>
    <property type="project" value="UniProtKB-UniRule"/>
</dbReference>
<evidence type="ECO:0000313" key="11">
    <source>
        <dbReference type="EMBL" id="HEF65027.1"/>
    </source>
</evidence>
<keyword evidence="8" id="KW-0963">Cytoplasm</keyword>
<protein>
    <recommendedName>
        <fullName evidence="8">Arginine--tRNA ligase</fullName>
        <ecNumber evidence="8">6.1.1.19</ecNumber>
    </recommendedName>
    <alternativeName>
        <fullName evidence="8">Arginyl-tRNA synthetase</fullName>
        <shortName evidence="8">ArgRS</shortName>
    </alternativeName>
</protein>
<evidence type="ECO:0000256" key="1">
    <source>
        <dbReference type="ARBA" id="ARBA00005594"/>
    </source>
</evidence>
<comment type="subunit">
    <text evidence="8">Monomer.</text>
</comment>
<dbReference type="PRINTS" id="PR01038">
    <property type="entry name" value="TRNASYNTHARG"/>
</dbReference>
<accession>A0A7C1FSV5</accession>